<keyword evidence="1 4" id="KW-0489">Methyltransferase</keyword>
<dbReference type="SUPFAM" id="SSF53335">
    <property type="entry name" value="S-adenosyl-L-methionine-dependent methyltransferases"/>
    <property type="match status" value="1"/>
</dbReference>
<keyword evidence="7" id="KW-1185">Reference proteome</keyword>
<dbReference type="EC" id="2.1.1.-" evidence="4"/>
<proteinExistence type="inferred from homology"/>
<evidence type="ECO:0000259" key="5">
    <source>
        <dbReference type="Pfam" id="PF13649"/>
    </source>
</evidence>
<sequence>MSTDFTALFDEWSDSYDETVTGHDPEYNEVFRNYFHILEEVVDKATGNVIEFGVGTGNLTELLVKSGKKVCGIEPSSGMRKIAKQKLPEVKILHGDFLTFTHPFQSVDTFVSTYAFHHLTDEEKEIAIRKYHSILNDDGKVVFADTVFEDEDAKSNMIQKAETSGFNRLANDLRTEYYTTIPIMKGLFERNGFTVTFTPKNAFVWLIEATKQRRESE</sequence>
<evidence type="ECO:0000256" key="2">
    <source>
        <dbReference type="ARBA" id="ARBA00022679"/>
    </source>
</evidence>
<feature type="binding site" evidence="4">
    <location>
        <position position="53"/>
    </location>
    <ligand>
        <name>S-adenosyl-L-methionine</name>
        <dbReference type="ChEBI" id="CHEBI:59789"/>
    </ligand>
</feature>
<dbReference type="Proteomes" id="UP000681414">
    <property type="component" value="Unassembled WGS sequence"/>
</dbReference>
<comment type="similarity">
    <text evidence="4">Belongs to the methyltransferase superfamily. YrrT family.</text>
</comment>
<dbReference type="CDD" id="cd02440">
    <property type="entry name" value="AdoMet_MTases"/>
    <property type="match status" value="1"/>
</dbReference>
<dbReference type="InterPro" id="IPR023553">
    <property type="entry name" value="Uncharacterised_MeTfrase_YrrT"/>
</dbReference>
<reference evidence="6 7" key="1">
    <citation type="submission" date="2021-05" db="EMBL/GenBank/DDBJ databases">
        <title>Novel Bacillus species.</title>
        <authorList>
            <person name="Liu G."/>
        </authorList>
    </citation>
    <scope>NUCLEOTIDE SEQUENCE [LARGE SCALE GENOMIC DNA]</scope>
    <source>
        <strain evidence="7">FJAT-49780</strain>
    </source>
</reference>
<evidence type="ECO:0000256" key="1">
    <source>
        <dbReference type="ARBA" id="ARBA00022603"/>
    </source>
</evidence>
<dbReference type="RefSeq" id="WP_213127228.1">
    <property type="nucleotide sequence ID" value="NZ_JAGYPG010000007.1"/>
</dbReference>
<dbReference type="PANTHER" id="PTHR43861">
    <property type="entry name" value="TRANS-ACONITATE 2-METHYLTRANSFERASE-RELATED"/>
    <property type="match status" value="1"/>
</dbReference>
<accession>A0A942TH71</accession>
<comment type="caution">
    <text evidence="6">The sequence shown here is derived from an EMBL/GenBank/DDBJ whole genome shotgun (WGS) entry which is preliminary data.</text>
</comment>
<feature type="binding site" evidence="4">
    <location>
        <position position="74"/>
    </location>
    <ligand>
        <name>S-adenosyl-L-methionine</name>
        <dbReference type="ChEBI" id="CHEBI:59789"/>
    </ligand>
</feature>
<keyword evidence="2 4" id="KW-0808">Transferase</keyword>
<dbReference type="GO" id="GO:0032259">
    <property type="term" value="P:methylation"/>
    <property type="evidence" value="ECO:0007669"/>
    <property type="project" value="UniProtKB-KW"/>
</dbReference>
<keyword evidence="3 4" id="KW-0949">S-adenosyl-L-methionine</keyword>
<dbReference type="InterPro" id="IPR029063">
    <property type="entry name" value="SAM-dependent_MTases_sf"/>
</dbReference>
<evidence type="ECO:0000313" key="7">
    <source>
        <dbReference type="Proteomes" id="UP000681414"/>
    </source>
</evidence>
<evidence type="ECO:0000256" key="4">
    <source>
        <dbReference type="HAMAP-Rule" id="MF_02100"/>
    </source>
</evidence>
<dbReference type="GO" id="GO:0008757">
    <property type="term" value="F:S-adenosylmethionine-dependent methyltransferase activity"/>
    <property type="evidence" value="ECO:0007669"/>
    <property type="project" value="UniProtKB-UniRule"/>
</dbReference>
<feature type="domain" description="Methyltransferase" evidence="5">
    <location>
        <begin position="49"/>
        <end position="139"/>
    </location>
</feature>
<comment type="function">
    <text evidence="4">Could be a S-adenosyl-L-methionine-dependent methyltransferase.</text>
</comment>
<evidence type="ECO:0000313" key="6">
    <source>
        <dbReference type="EMBL" id="MBS4197996.1"/>
    </source>
</evidence>
<dbReference type="Gene3D" id="3.40.50.150">
    <property type="entry name" value="Vaccinia Virus protein VP39"/>
    <property type="match status" value="1"/>
</dbReference>
<feature type="binding site" evidence="4">
    <location>
        <position position="96"/>
    </location>
    <ligand>
        <name>S-adenosyl-L-methionine</name>
        <dbReference type="ChEBI" id="CHEBI:59789"/>
    </ligand>
</feature>
<dbReference type="AlphaFoldDB" id="A0A942TH71"/>
<name>A0A942TH71_9BACI</name>
<dbReference type="InterPro" id="IPR041698">
    <property type="entry name" value="Methyltransf_25"/>
</dbReference>
<dbReference type="HAMAP" id="MF_02100">
    <property type="entry name" value="Methyltr_YrrT"/>
    <property type="match status" value="1"/>
</dbReference>
<organism evidence="6 7">
    <name type="scientific">Lederbergia citri</name>
    <dbReference type="NCBI Taxonomy" id="2833580"/>
    <lineage>
        <taxon>Bacteria</taxon>
        <taxon>Bacillati</taxon>
        <taxon>Bacillota</taxon>
        <taxon>Bacilli</taxon>
        <taxon>Bacillales</taxon>
        <taxon>Bacillaceae</taxon>
        <taxon>Lederbergia</taxon>
    </lineage>
</organism>
<evidence type="ECO:0000256" key="3">
    <source>
        <dbReference type="ARBA" id="ARBA00022691"/>
    </source>
</evidence>
<dbReference type="Pfam" id="PF13649">
    <property type="entry name" value="Methyltransf_25"/>
    <property type="match status" value="1"/>
</dbReference>
<protein>
    <recommendedName>
        <fullName evidence="4">Uncharacterized methyltransferase KHA97_23470</fullName>
        <ecNumber evidence="4">2.1.1.-</ecNumber>
    </recommendedName>
</protein>
<dbReference type="EMBL" id="JAGYPG010000007">
    <property type="protein sequence ID" value="MBS4197996.1"/>
    <property type="molecule type" value="Genomic_DNA"/>
</dbReference>
<gene>
    <name evidence="6" type="ORF">KHA97_23470</name>
</gene>